<dbReference type="Pfam" id="PF22785">
    <property type="entry name" value="Tc-R-P"/>
    <property type="match status" value="1"/>
</dbReference>
<dbReference type="PANTHER" id="PTHR23339">
    <property type="entry name" value="TYROSINE SPECIFIC PROTEIN PHOSPHATASE AND DUAL SPECIFICITY PROTEIN PHOSPHATASE"/>
    <property type="match status" value="1"/>
</dbReference>
<dbReference type="InterPro" id="IPR003595">
    <property type="entry name" value="Tyr_Pase_cat"/>
</dbReference>
<evidence type="ECO:0000313" key="6">
    <source>
        <dbReference type="WBParaSite" id="TCONS_00014895.p1"/>
    </source>
</evidence>
<evidence type="ECO:0000313" key="5">
    <source>
        <dbReference type="WBParaSite" id="SSTP_0001227900.1"/>
    </source>
</evidence>
<dbReference type="InterPro" id="IPR029021">
    <property type="entry name" value="Prot-tyrosine_phosphatase-like"/>
</dbReference>
<dbReference type="SUPFAM" id="SSF52799">
    <property type="entry name" value="(Phosphotyrosine protein) phosphatases II"/>
    <property type="match status" value="1"/>
</dbReference>
<dbReference type="Proteomes" id="UP000035681">
    <property type="component" value="Unplaced"/>
</dbReference>
<dbReference type="Gene3D" id="3.90.190.10">
    <property type="entry name" value="Protein tyrosine phosphatase superfamily"/>
    <property type="match status" value="1"/>
</dbReference>
<dbReference type="PROSITE" id="PS00383">
    <property type="entry name" value="TYR_PHOSPHATASE_1"/>
    <property type="match status" value="1"/>
</dbReference>
<dbReference type="PROSITE" id="PS50054">
    <property type="entry name" value="TYR_PHOSPHATASE_DUAL"/>
    <property type="match status" value="1"/>
</dbReference>
<dbReference type="FunFam" id="3.90.190.10:FF:000157">
    <property type="entry name" value="Protein-tyrosine phosphatase"/>
    <property type="match status" value="1"/>
</dbReference>
<feature type="domain" description="Tyrosine-protein phosphatase" evidence="2">
    <location>
        <begin position="50"/>
        <end position="217"/>
    </location>
</feature>
<dbReference type="STRING" id="6248.A0A0K0ES51"/>
<evidence type="ECO:0000259" key="3">
    <source>
        <dbReference type="PROSITE" id="PS50056"/>
    </source>
</evidence>
<dbReference type="InterPro" id="IPR016130">
    <property type="entry name" value="Tyr_Pase_AS"/>
</dbReference>
<name>A0A0K0ES51_STRER</name>
<dbReference type="InterPro" id="IPR020422">
    <property type="entry name" value="TYR_PHOSPHATASE_DUAL_dom"/>
</dbReference>
<evidence type="ECO:0000313" key="4">
    <source>
        <dbReference type="Proteomes" id="UP000035681"/>
    </source>
</evidence>
<dbReference type="GO" id="GO:0004725">
    <property type="term" value="F:protein tyrosine phosphatase activity"/>
    <property type="evidence" value="ECO:0007669"/>
    <property type="project" value="InterPro"/>
</dbReference>
<dbReference type="AlphaFoldDB" id="A0A0K0ES51"/>
<evidence type="ECO:0000256" key="1">
    <source>
        <dbReference type="ARBA" id="ARBA00022801"/>
    </source>
</evidence>
<accession>A0A0K0ES51</accession>
<feature type="domain" description="Tyrosine specific protein phosphatases" evidence="3">
    <location>
        <begin position="135"/>
        <end position="203"/>
    </location>
</feature>
<sequence length="463" mass="54447">MKNGTYSSVRSGIIKLTPDSVKCKLYCRGLQCKYCNSKNWNDNETEIEGIYSNWITKNIIGMARPTEEAIEKYKIIEQFKEKNIKTIINLQIINEHSQCGPFLNNSGFSYDPEQFMSSGIYYYNFPIPDYEICSIQFIKGIMKVMHFSLNEGNIAIHCHAGLGRTGTIIAAYFIWHDKLNYYEAIQFVRKKRPRSIQSKMQIEFLKQFDDYCKKYEVLVPKINEKSFSWFIENQKLSLPTIQCQQYGHILKSVHEICKKLLQEIFQNEFVFEKVGNDNFYCIIGKLRVNWIPALTNHGKAATIYIVNVMENMELIFKDNETYEIIKRAQKNNIITFDKELHLYNTRELLIILEAQMKLIKTPIASKEELISIFTNNNNFNLCSSNITNSNCTWICFVQYLCQVFSVIMNEYYNIFVSILTVWLFGEEDVEIKCALFTYMKNLFTNHLKDQQLIENELRQIKNE</sequence>
<dbReference type="SMART" id="SM00404">
    <property type="entry name" value="PTPc_motif"/>
    <property type="match status" value="1"/>
</dbReference>
<dbReference type="PROSITE" id="PS50056">
    <property type="entry name" value="TYR_PHOSPHATASE_2"/>
    <property type="match status" value="1"/>
</dbReference>
<protein>
    <submittedName>
        <fullName evidence="5">TYR_PHOSPHATASE_2 domain-containing protein</fullName>
    </submittedName>
    <submittedName>
        <fullName evidence="6">Tyrosine specific protein phosphatases domain-containing protein</fullName>
    </submittedName>
</protein>
<reference evidence="5" key="1">
    <citation type="submission" date="2015-08" db="UniProtKB">
        <authorList>
            <consortium name="WormBaseParasite"/>
        </authorList>
    </citation>
    <scope>IDENTIFICATION</scope>
</reference>
<keyword evidence="4" id="KW-1185">Reference proteome</keyword>
<dbReference type="InterPro" id="IPR000242">
    <property type="entry name" value="PTP_cat"/>
</dbReference>
<dbReference type="PRINTS" id="PR00700">
    <property type="entry name" value="PRTYPHPHTASE"/>
</dbReference>
<dbReference type="WBParaSite" id="SSTP_0001227900.1">
    <property type="protein sequence ID" value="SSTP_0001227900.1"/>
    <property type="gene ID" value="SSTP_0001227900"/>
</dbReference>
<proteinExistence type="predicted"/>
<organism evidence="5">
    <name type="scientific">Strongyloides stercoralis</name>
    <name type="common">Threadworm</name>
    <dbReference type="NCBI Taxonomy" id="6248"/>
    <lineage>
        <taxon>Eukaryota</taxon>
        <taxon>Metazoa</taxon>
        <taxon>Ecdysozoa</taxon>
        <taxon>Nematoda</taxon>
        <taxon>Chromadorea</taxon>
        <taxon>Rhabditida</taxon>
        <taxon>Tylenchina</taxon>
        <taxon>Panagrolaimomorpha</taxon>
        <taxon>Strongyloidoidea</taxon>
        <taxon>Strongyloididae</taxon>
        <taxon>Strongyloides</taxon>
    </lineage>
</organism>
<evidence type="ECO:0000259" key="2">
    <source>
        <dbReference type="PROSITE" id="PS50054"/>
    </source>
</evidence>
<dbReference type="SMART" id="SM00195">
    <property type="entry name" value="DSPc"/>
    <property type="match status" value="1"/>
</dbReference>
<dbReference type="InterPro" id="IPR000387">
    <property type="entry name" value="Tyr_Pase_dom"/>
</dbReference>
<dbReference type="WBParaSite" id="TCONS_00014895.p1">
    <property type="protein sequence ID" value="TCONS_00014895.p1"/>
    <property type="gene ID" value="XLOC_010104"/>
</dbReference>
<dbReference type="InterPro" id="IPR050561">
    <property type="entry name" value="PTP"/>
</dbReference>
<keyword evidence="1" id="KW-0378">Hydrolase</keyword>